<reference evidence="2" key="1">
    <citation type="submission" date="2020-08" db="EMBL/GenBank/DDBJ databases">
        <title>Genome sequencing and assembly of the red palm weevil Rhynchophorus ferrugineus.</title>
        <authorList>
            <person name="Dias G.B."/>
            <person name="Bergman C.M."/>
            <person name="Manee M."/>
        </authorList>
    </citation>
    <scope>NUCLEOTIDE SEQUENCE</scope>
    <source>
        <strain evidence="2">AA-2017</strain>
        <tissue evidence="2">Whole larva</tissue>
    </source>
</reference>
<name>A0A834HPF5_RHYFE</name>
<proteinExistence type="predicted"/>
<sequence length="62" mass="6928">MTGRAAAELFSNVSIKKLLLISTDIPPPPSATRPSHLPPPVNPKRRKAYRSVIKIEFPRRLP</sequence>
<dbReference type="EMBL" id="JAACXV010015578">
    <property type="protein sequence ID" value="KAF7264904.1"/>
    <property type="molecule type" value="Genomic_DNA"/>
</dbReference>
<keyword evidence="3" id="KW-1185">Reference proteome</keyword>
<protein>
    <submittedName>
        <fullName evidence="2">Uncharacterized protein</fullName>
    </submittedName>
</protein>
<comment type="caution">
    <text evidence="2">The sequence shown here is derived from an EMBL/GenBank/DDBJ whole genome shotgun (WGS) entry which is preliminary data.</text>
</comment>
<feature type="region of interest" description="Disordered" evidence="1">
    <location>
        <begin position="25"/>
        <end position="45"/>
    </location>
</feature>
<accession>A0A834HPF5</accession>
<feature type="non-terminal residue" evidence="2">
    <location>
        <position position="62"/>
    </location>
</feature>
<evidence type="ECO:0000313" key="2">
    <source>
        <dbReference type="EMBL" id="KAF7264904.1"/>
    </source>
</evidence>
<organism evidence="2 3">
    <name type="scientific">Rhynchophorus ferrugineus</name>
    <name type="common">Red palm weevil</name>
    <name type="synonym">Curculio ferrugineus</name>
    <dbReference type="NCBI Taxonomy" id="354439"/>
    <lineage>
        <taxon>Eukaryota</taxon>
        <taxon>Metazoa</taxon>
        <taxon>Ecdysozoa</taxon>
        <taxon>Arthropoda</taxon>
        <taxon>Hexapoda</taxon>
        <taxon>Insecta</taxon>
        <taxon>Pterygota</taxon>
        <taxon>Neoptera</taxon>
        <taxon>Endopterygota</taxon>
        <taxon>Coleoptera</taxon>
        <taxon>Polyphaga</taxon>
        <taxon>Cucujiformia</taxon>
        <taxon>Curculionidae</taxon>
        <taxon>Dryophthorinae</taxon>
        <taxon>Rhynchophorus</taxon>
    </lineage>
</organism>
<evidence type="ECO:0000256" key="1">
    <source>
        <dbReference type="SAM" id="MobiDB-lite"/>
    </source>
</evidence>
<dbReference type="Proteomes" id="UP000625711">
    <property type="component" value="Unassembled WGS sequence"/>
</dbReference>
<feature type="compositionally biased region" description="Pro residues" evidence="1">
    <location>
        <begin position="25"/>
        <end position="42"/>
    </location>
</feature>
<evidence type="ECO:0000313" key="3">
    <source>
        <dbReference type="Proteomes" id="UP000625711"/>
    </source>
</evidence>
<gene>
    <name evidence="2" type="ORF">GWI33_021964</name>
</gene>
<dbReference type="AlphaFoldDB" id="A0A834HPF5"/>